<name>F7XNI5_METZD</name>
<evidence type="ECO:0000256" key="1">
    <source>
        <dbReference type="ARBA" id="ARBA00003384"/>
    </source>
</evidence>
<feature type="transmembrane region" description="Helical" evidence="11">
    <location>
        <begin position="172"/>
        <end position="189"/>
    </location>
</feature>
<evidence type="ECO:0000256" key="11">
    <source>
        <dbReference type="HAMAP-Rule" id="MF_00024"/>
    </source>
</evidence>
<evidence type="ECO:0000256" key="3">
    <source>
        <dbReference type="ARBA" id="ARBA00004953"/>
    </source>
</evidence>
<gene>
    <name evidence="11" type="primary">cobD</name>
    <name evidence="12" type="ordered locus">Mzhil_1401</name>
</gene>
<feature type="transmembrane region" description="Helical" evidence="11">
    <location>
        <begin position="219"/>
        <end position="242"/>
    </location>
</feature>
<dbReference type="UniPathway" id="UPA00148"/>
<evidence type="ECO:0000256" key="9">
    <source>
        <dbReference type="ARBA" id="ARBA00022989"/>
    </source>
</evidence>
<evidence type="ECO:0000313" key="12">
    <source>
        <dbReference type="EMBL" id="AEH61245.1"/>
    </source>
</evidence>
<keyword evidence="8 11" id="KW-0812">Transmembrane</keyword>
<dbReference type="GeneID" id="10823038"/>
<dbReference type="HOGENOM" id="CLU_054212_0_0_2"/>
<dbReference type="HAMAP" id="MF_00024">
    <property type="entry name" value="CobD_CbiB"/>
    <property type="match status" value="1"/>
</dbReference>
<dbReference type="PANTHER" id="PTHR34308">
    <property type="entry name" value="COBALAMIN BIOSYNTHESIS PROTEIN CBIB"/>
    <property type="match status" value="1"/>
</dbReference>
<comment type="function">
    <text evidence="1 11">Converts cobyric acid to cobinamide by the addition of aminopropanol on the F carboxylic group.</text>
</comment>
<dbReference type="PANTHER" id="PTHR34308:SF1">
    <property type="entry name" value="COBALAMIN BIOSYNTHESIS PROTEIN CBIB"/>
    <property type="match status" value="1"/>
</dbReference>
<comment type="similarity">
    <text evidence="4 11">Belongs to the CobD/CbiB family.</text>
</comment>
<feature type="transmembrane region" description="Helical" evidence="11">
    <location>
        <begin position="94"/>
        <end position="114"/>
    </location>
</feature>
<dbReference type="RefSeq" id="WP_013898682.1">
    <property type="nucleotide sequence ID" value="NC_015676.1"/>
</dbReference>
<dbReference type="GO" id="GO:0005886">
    <property type="term" value="C:plasma membrane"/>
    <property type="evidence" value="ECO:0007669"/>
    <property type="project" value="UniProtKB-SubCell"/>
</dbReference>
<comment type="subcellular location">
    <subcellularLocation>
        <location evidence="2 11">Cell membrane</location>
        <topology evidence="2 11">Multi-pass membrane protein</topology>
    </subcellularLocation>
</comment>
<dbReference type="GO" id="GO:0048472">
    <property type="term" value="F:threonine-phosphate decarboxylase activity"/>
    <property type="evidence" value="ECO:0007669"/>
    <property type="project" value="InterPro"/>
</dbReference>
<dbReference type="Proteomes" id="UP000006622">
    <property type="component" value="Chromosome"/>
</dbReference>
<keyword evidence="7 11" id="KW-0169">Cobalamin biosynthesis</keyword>
<accession>F7XNI5</accession>
<evidence type="ECO:0000256" key="5">
    <source>
        <dbReference type="ARBA" id="ARBA00016185"/>
    </source>
</evidence>
<evidence type="ECO:0000256" key="8">
    <source>
        <dbReference type="ARBA" id="ARBA00022692"/>
    </source>
</evidence>
<evidence type="ECO:0000256" key="2">
    <source>
        <dbReference type="ARBA" id="ARBA00004651"/>
    </source>
</evidence>
<dbReference type="NCBIfam" id="TIGR00380">
    <property type="entry name" value="cobal_cbiB"/>
    <property type="match status" value="1"/>
</dbReference>
<evidence type="ECO:0000256" key="4">
    <source>
        <dbReference type="ARBA" id="ARBA00006263"/>
    </source>
</evidence>
<dbReference type="NCBIfam" id="NF002281">
    <property type="entry name" value="PRK01209.2-5"/>
    <property type="match status" value="1"/>
</dbReference>
<dbReference type="GO" id="GO:0015420">
    <property type="term" value="F:ABC-type vitamin B12 transporter activity"/>
    <property type="evidence" value="ECO:0007669"/>
    <property type="project" value="UniProtKB-UniRule"/>
</dbReference>
<evidence type="ECO:0000256" key="6">
    <source>
        <dbReference type="ARBA" id="ARBA00022475"/>
    </source>
</evidence>
<keyword evidence="6 11" id="KW-1003">Cell membrane</keyword>
<feature type="transmembrane region" description="Helical" evidence="11">
    <location>
        <begin position="309"/>
        <end position="329"/>
    </location>
</feature>
<dbReference type="STRING" id="679901.Mzhil_1401"/>
<evidence type="ECO:0000313" key="13">
    <source>
        <dbReference type="Proteomes" id="UP000006622"/>
    </source>
</evidence>
<reference evidence="12 13" key="1">
    <citation type="submission" date="2010-07" db="EMBL/GenBank/DDBJ databases">
        <title>The complete genome of Methanosalsum zhilinae DSM 4017.</title>
        <authorList>
            <consortium name="US DOE Joint Genome Institute (JGI-PGF)"/>
            <person name="Lucas S."/>
            <person name="Copeland A."/>
            <person name="Lapidus A."/>
            <person name="Glavina del Rio T."/>
            <person name="Dalin E."/>
            <person name="Tice H."/>
            <person name="Bruce D."/>
            <person name="Goodwin L."/>
            <person name="Pitluck S."/>
            <person name="Kyrpides N."/>
            <person name="Mavromatis K."/>
            <person name="Ovchinnikova G."/>
            <person name="Daligault H."/>
            <person name="Detter J.C."/>
            <person name="Han C."/>
            <person name="Tapia R."/>
            <person name="Larimer F."/>
            <person name="Land M."/>
            <person name="Hauser L."/>
            <person name="Markowitz V."/>
            <person name="Cheng J.-F."/>
            <person name="Hugenholtz P."/>
            <person name="Woyke T."/>
            <person name="Wu D."/>
            <person name="Spring S."/>
            <person name="Schueler E."/>
            <person name="Brambilla E."/>
            <person name="Klenk H.-P."/>
            <person name="Eisen J.A."/>
        </authorList>
    </citation>
    <scope>NUCLEOTIDE SEQUENCE [LARGE SCALE GENOMIC DNA]</scope>
    <source>
        <strain evidence="13">DSM 4017 / NBRC 107636 / OCM 62 / WeN5</strain>
    </source>
</reference>
<dbReference type="EMBL" id="CP002101">
    <property type="protein sequence ID" value="AEH61245.1"/>
    <property type="molecule type" value="Genomic_DNA"/>
</dbReference>
<proteinExistence type="inferred from homology"/>
<protein>
    <recommendedName>
        <fullName evidence="5 11">Probable cobalamin biosynthesis protein CobD</fullName>
    </recommendedName>
</protein>
<keyword evidence="9 11" id="KW-1133">Transmembrane helix</keyword>
<dbReference type="Pfam" id="PF03186">
    <property type="entry name" value="CobD_Cbib"/>
    <property type="match status" value="1"/>
</dbReference>
<dbReference type="AlphaFoldDB" id="F7XNI5"/>
<dbReference type="GO" id="GO:0009236">
    <property type="term" value="P:cobalamin biosynthetic process"/>
    <property type="evidence" value="ECO:0007669"/>
    <property type="project" value="UniProtKB-UniRule"/>
</dbReference>
<keyword evidence="10 11" id="KW-0472">Membrane</keyword>
<feature type="transmembrane region" description="Helical" evidence="11">
    <location>
        <begin position="62"/>
        <end position="88"/>
    </location>
</feature>
<dbReference type="KEGG" id="mzh:Mzhil_1401"/>
<comment type="pathway">
    <text evidence="3 11">Cofactor biosynthesis; adenosylcobalamin biosynthesis.</text>
</comment>
<dbReference type="InterPro" id="IPR004485">
    <property type="entry name" value="Cobalamin_biosynth_CobD/CbiB"/>
</dbReference>
<sequence length="330" mass="36038">MMDTIFQIFFSIDSGFLIYVLLLALAFDILIGEPPAAVHPVVWIGKFIQVFRDHAPSSHRKGYGVFMGLATIVFASLIGLTVLLVATFEPIPEAVRLLIAAYFLKSTFAVQSLLSPAKEISYDLMNDRLQQARDKLPIFVSRDPSSLSKEQASSAVIESVSENYVDGILTPLFYYMLLGPFGLIGAYAYKAVNTLDSMIGYRNETYLELGFFSAKFDDILNWIPARLSILFIAGASAVISVFSSGKADVASSLKLASTQAQNTPSPNSGYPMAATAGAIRVRLEKPNNYVLGDEYSVPQPDDIQRTSQIIFIASILSVAALAAVINYVWT</sequence>
<evidence type="ECO:0000256" key="7">
    <source>
        <dbReference type="ARBA" id="ARBA00022573"/>
    </source>
</evidence>
<keyword evidence="13" id="KW-1185">Reference proteome</keyword>
<organism evidence="12 13">
    <name type="scientific">Methanosalsum zhilinae (strain DSM 4017 / NBRC 107636 / OCM 62 / WeN5)</name>
    <name type="common">Methanohalophilus zhilinae</name>
    <dbReference type="NCBI Taxonomy" id="679901"/>
    <lineage>
        <taxon>Archaea</taxon>
        <taxon>Methanobacteriati</taxon>
        <taxon>Methanobacteriota</taxon>
        <taxon>Stenosarchaea group</taxon>
        <taxon>Methanomicrobia</taxon>
        <taxon>Methanosarcinales</taxon>
        <taxon>Methanosarcinaceae</taxon>
        <taxon>Methanosalsum</taxon>
    </lineage>
</organism>
<evidence type="ECO:0000256" key="10">
    <source>
        <dbReference type="ARBA" id="ARBA00023136"/>
    </source>
</evidence>
<feature type="transmembrane region" description="Helical" evidence="11">
    <location>
        <begin position="6"/>
        <end position="27"/>
    </location>
</feature>